<dbReference type="PANTHER" id="PTHR42928:SF5">
    <property type="entry name" value="BLR1237 PROTEIN"/>
    <property type="match status" value="1"/>
</dbReference>
<dbReference type="InterPro" id="IPR042100">
    <property type="entry name" value="Bug_dom1"/>
</dbReference>
<name>A0A936Z7W1_9BURK</name>
<dbReference type="PROSITE" id="PS51318">
    <property type="entry name" value="TAT"/>
    <property type="match status" value="1"/>
</dbReference>
<organism evidence="3 4">
    <name type="scientific">Ramlibacter monticola</name>
    <dbReference type="NCBI Taxonomy" id="1926872"/>
    <lineage>
        <taxon>Bacteria</taxon>
        <taxon>Pseudomonadati</taxon>
        <taxon>Pseudomonadota</taxon>
        <taxon>Betaproteobacteria</taxon>
        <taxon>Burkholderiales</taxon>
        <taxon>Comamonadaceae</taxon>
        <taxon>Ramlibacter</taxon>
    </lineage>
</organism>
<dbReference type="InterPro" id="IPR005064">
    <property type="entry name" value="BUG"/>
</dbReference>
<dbReference type="PANTHER" id="PTHR42928">
    <property type="entry name" value="TRICARBOXYLATE-BINDING PROTEIN"/>
    <property type="match status" value="1"/>
</dbReference>
<dbReference type="InterPro" id="IPR006311">
    <property type="entry name" value="TAT_signal"/>
</dbReference>
<proteinExistence type="inferred from homology"/>
<keyword evidence="4" id="KW-1185">Reference proteome</keyword>
<accession>A0A936Z7W1</accession>
<gene>
    <name evidence="3" type="ORF">JJ685_29440</name>
</gene>
<dbReference type="SUPFAM" id="SSF53850">
    <property type="entry name" value="Periplasmic binding protein-like II"/>
    <property type="match status" value="1"/>
</dbReference>
<dbReference type="PIRSF" id="PIRSF017082">
    <property type="entry name" value="YflP"/>
    <property type="match status" value="1"/>
</dbReference>
<dbReference type="Gene3D" id="3.40.190.150">
    <property type="entry name" value="Bordetella uptake gene, domain 1"/>
    <property type="match status" value="1"/>
</dbReference>
<comment type="similarity">
    <text evidence="1">Belongs to the UPF0065 (bug) family.</text>
</comment>
<comment type="caution">
    <text evidence="3">The sequence shown here is derived from an EMBL/GenBank/DDBJ whole genome shotgun (WGS) entry which is preliminary data.</text>
</comment>
<dbReference type="CDD" id="cd13578">
    <property type="entry name" value="PBP2_Bug27"/>
    <property type="match status" value="1"/>
</dbReference>
<feature type="chain" id="PRO_5037221271" evidence="2">
    <location>
        <begin position="28"/>
        <end position="329"/>
    </location>
</feature>
<protein>
    <submittedName>
        <fullName evidence="3">Tripartite tricarboxylate transporter substrate binding protein</fullName>
    </submittedName>
</protein>
<dbReference type="EMBL" id="JAEQNE010000014">
    <property type="protein sequence ID" value="MBL0395292.1"/>
    <property type="molecule type" value="Genomic_DNA"/>
</dbReference>
<keyword evidence="2" id="KW-0732">Signal</keyword>
<dbReference type="Gene3D" id="3.40.190.10">
    <property type="entry name" value="Periplasmic binding protein-like II"/>
    <property type="match status" value="1"/>
</dbReference>
<sequence>MRFPSRRSLLAAAACLALPFASANALAQAGWPDNKPIRIVVGFAPGGFTDVLARLIGQKLSERLNTPVVVENKPGAAGTLGADLVAKSKPDGYTLLLAHSNSNSVAPALYPKLPYNILTDFTPIIPVANTPLLLTVHPSVPAKDVKEFVALARSKPGGLRFASSGGGSAQHLAAERFQLATGTQMTHIPYKGSGQAIVDLLSGQVELNFESPPNVMAHAKAGKLRLLAITSTRRSPLLPEVPTMTEAGVKNAEMLQWFALMGPAKLPADITKRLNTEVAAILKSPDVAAKIHEQGGEIMGGSAEDFAKFIATDSAAFAKLVKEANIKLD</sequence>
<evidence type="ECO:0000313" key="3">
    <source>
        <dbReference type="EMBL" id="MBL0395292.1"/>
    </source>
</evidence>
<dbReference type="AlphaFoldDB" id="A0A936Z7W1"/>
<dbReference type="Pfam" id="PF03401">
    <property type="entry name" value="TctC"/>
    <property type="match status" value="1"/>
</dbReference>
<dbReference type="RefSeq" id="WP_201677966.1">
    <property type="nucleotide sequence ID" value="NZ_JAEQNE010000014.1"/>
</dbReference>
<reference evidence="3 4" key="1">
    <citation type="journal article" date="2017" name="Int. J. Syst. Evol. Microbiol.">
        <title>Ramlibacter monticola sp. nov., isolated from forest soil.</title>
        <authorList>
            <person name="Chaudhary D.K."/>
            <person name="Kim J."/>
        </authorList>
    </citation>
    <scope>NUCLEOTIDE SEQUENCE [LARGE SCALE GENOMIC DNA]</scope>
    <source>
        <strain evidence="3 4">KACC 19175</strain>
    </source>
</reference>
<evidence type="ECO:0000256" key="1">
    <source>
        <dbReference type="ARBA" id="ARBA00006987"/>
    </source>
</evidence>
<evidence type="ECO:0000256" key="2">
    <source>
        <dbReference type="SAM" id="SignalP"/>
    </source>
</evidence>
<feature type="signal peptide" evidence="2">
    <location>
        <begin position="1"/>
        <end position="27"/>
    </location>
</feature>
<evidence type="ECO:0000313" key="4">
    <source>
        <dbReference type="Proteomes" id="UP000599109"/>
    </source>
</evidence>
<dbReference type="Proteomes" id="UP000599109">
    <property type="component" value="Unassembled WGS sequence"/>
</dbReference>